<dbReference type="PROSITE" id="PS50175">
    <property type="entry name" value="ASP_PROT_RETROV"/>
    <property type="match status" value="1"/>
</dbReference>
<proteinExistence type="predicted"/>
<feature type="non-terminal residue" evidence="3">
    <location>
        <position position="114"/>
    </location>
</feature>
<evidence type="ECO:0000313" key="4">
    <source>
        <dbReference type="Proteomes" id="UP001634394"/>
    </source>
</evidence>
<dbReference type="Gene3D" id="2.40.70.10">
    <property type="entry name" value="Acid Proteases"/>
    <property type="match status" value="1"/>
</dbReference>
<dbReference type="InterPro" id="IPR001995">
    <property type="entry name" value="Peptidase_A2_cat"/>
</dbReference>
<gene>
    <name evidence="3" type="ORF">ACJMK2_006048</name>
</gene>
<dbReference type="Pfam" id="PF13650">
    <property type="entry name" value="Asp_protease_2"/>
    <property type="match status" value="1"/>
</dbReference>
<keyword evidence="4" id="KW-1185">Reference proteome</keyword>
<reference evidence="3 4" key="1">
    <citation type="submission" date="2024-11" db="EMBL/GenBank/DDBJ databases">
        <title>Chromosome-level genome assembly of the freshwater bivalve Anodonta woodiana.</title>
        <authorList>
            <person name="Chen X."/>
        </authorList>
    </citation>
    <scope>NUCLEOTIDE SEQUENCE [LARGE SCALE GENOMIC DNA]</scope>
    <source>
        <strain evidence="3">MN2024</strain>
        <tissue evidence="3">Gills</tissue>
    </source>
</reference>
<sequence length="114" mass="12614">VESGFLGTVSTKKGQPWITQVRLNNTTLLFKIDTGADVTVIPEKDLRKIGEQKLSKSDRKLYRPGNSELKVLGKFACELESNNAFSVQDIFVVKGLNQALLGRPAIQALKIIEQ</sequence>
<feature type="domain" description="Peptidase A2" evidence="2">
    <location>
        <begin position="28"/>
        <end position="105"/>
    </location>
</feature>
<keyword evidence="1" id="KW-0378">Hydrolase</keyword>
<dbReference type="Proteomes" id="UP001634394">
    <property type="component" value="Unassembled WGS sequence"/>
</dbReference>
<protein>
    <recommendedName>
        <fullName evidence="2">Peptidase A2 domain-containing protein</fullName>
    </recommendedName>
</protein>
<evidence type="ECO:0000313" key="3">
    <source>
        <dbReference type="EMBL" id="KAL3864358.1"/>
    </source>
</evidence>
<comment type="caution">
    <text evidence="3">The sequence shown here is derived from an EMBL/GenBank/DDBJ whole genome shotgun (WGS) entry which is preliminary data.</text>
</comment>
<evidence type="ECO:0000256" key="1">
    <source>
        <dbReference type="ARBA" id="ARBA00022801"/>
    </source>
</evidence>
<name>A0ABD3VV19_SINWO</name>
<feature type="non-terminal residue" evidence="3">
    <location>
        <position position="1"/>
    </location>
</feature>
<dbReference type="SUPFAM" id="SSF50630">
    <property type="entry name" value="Acid proteases"/>
    <property type="match status" value="1"/>
</dbReference>
<dbReference type="AlphaFoldDB" id="A0ABD3VV19"/>
<dbReference type="GO" id="GO:0016787">
    <property type="term" value="F:hydrolase activity"/>
    <property type="evidence" value="ECO:0007669"/>
    <property type="project" value="UniProtKB-KW"/>
</dbReference>
<dbReference type="EMBL" id="JBJQND010000010">
    <property type="protein sequence ID" value="KAL3864358.1"/>
    <property type="molecule type" value="Genomic_DNA"/>
</dbReference>
<organism evidence="3 4">
    <name type="scientific">Sinanodonta woodiana</name>
    <name type="common">Chinese pond mussel</name>
    <name type="synonym">Anodonta woodiana</name>
    <dbReference type="NCBI Taxonomy" id="1069815"/>
    <lineage>
        <taxon>Eukaryota</taxon>
        <taxon>Metazoa</taxon>
        <taxon>Spiralia</taxon>
        <taxon>Lophotrochozoa</taxon>
        <taxon>Mollusca</taxon>
        <taxon>Bivalvia</taxon>
        <taxon>Autobranchia</taxon>
        <taxon>Heteroconchia</taxon>
        <taxon>Palaeoheterodonta</taxon>
        <taxon>Unionida</taxon>
        <taxon>Unionoidea</taxon>
        <taxon>Unionidae</taxon>
        <taxon>Unioninae</taxon>
        <taxon>Sinanodonta</taxon>
    </lineage>
</organism>
<accession>A0ABD3VV19</accession>
<evidence type="ECO:0000259" key="2">
    <source>
        <dbReference type="PROSITE" id="PS50175"/>
    </source>
</evidence>
<dbReference type="InterPro" id="IPR021109">
    <property type="entry name" value="Peptidase_aspartic_dom_sf"/>
</dbReference>